<dbReference type="InterPro" id="IPR058240">
    <property type="entry name" value="rSAM_sf"/>
</dbReference>
<evidence type="ECO:0000256" key="6">
    <source>
        <dbReference type="ARBA" id="ARBA00023004"/>
    </source>
</evidence>
<reference evidence="10 11" key="1">
    <citation type="submission" date="2018-12" db="EMBL/GenBank/DDBJ databases">
        <authorList>
            <person name="Feng G."/>
            <person name="Zhu H."/>
        </authorList>
    </citation>
    <scope>NUCLEOTIDE SEQUENCE [LARGE SCALE GENOMIC DNA]</scope>
    <source>
        <strain evidence="10 11">LMG 26000</strain>
    </source>
</reference>
<dbReference type="GO" id="GO:0051539">
    <property type="term" value="F:4 iron, 4 sulfur cluster binding"/>
    <property type="evidence" value="ECO:0007669"/>
    <property type="project" value="UniProtKB-KW"/>
</dbReference>
<dbReference type="Proteomes" id="UP000270291">
    <property type="component" value="Unassembled WGS sequence"/>
</dbReference>
<evidence type="ECO:0000259" key="9">
    <source>
        <dbReference type="PROSITE" id="PS51918"/>
    </source>
</evidence>
<keyword evidence="6" id="KW-0408">Iron</keyword>
<sequence>MKLLLATSPHVRHAAVLQSDFKPLATVMYSFAPLGLLSLTAIVQERRPDISCALYDINRRVLSGALKLDNQFYRAAAEDICADQPDVIGFMTECDSYHHVLQIAMAIKEHAPKSKIVLGGPHASAVAELTLERYKAIDAIVLGEGELTFIDLLSALECDIQKSVLGALTRGADGDILKGGSRPLIAHLDDLPIPAYDHYQPDPGEEIFLEVGRGCPFKCEFCSTAPFWGRRHRVKSPARILKEIALLRELYGTTRVHFTHDLFTTDRKWVVAVCNALIDSGSPVRWTCSARTDTVDKPLLDLMSRAGCNAIYFGLESGSQRMLHEIRKDIPLQQSLDVLEVCLKAGITPNAGFIAGFPTEDRQSLMETFNAYEKALRLGSRPTHLFGYCPFVDSSMYARLNGLQCSGHFVDLPLGVETDRNNRVIIKSDPDLFGSYYRAILPDLMPGQEGVIDALDEFSPLVEAMLAPTLALADITGGMYEVYRAWLTWIHTRNDAEDAQSYRRGYGTPADFATFVLAELRKQPPVRSAAIAAAEAILVNMRVAEHVSTFESISIASYRSLILPTLESLPDILLGTSFSQGAILESIALDYDVTPALSGHSDLPANPEPTFLAWQIQDDGSIRLLQVDYCIYAVIKALKRGTMTAAELFVFQLDGNEDLMGIAPQKDVSTLIASLSNAAREGLIRVHHD</sequence>
<dbReference type="RefSeq" id="WP_125440436.1">
    <property type="nucleotide sequence ID" value="NZ_RWIU01000010.1"/>
</dbReference>
<dbReference type="SFLD" id="SFLDG01123">
    <property type="entry name" value="methyltransferase_(Class_B)"/>
    <property type="match status" value="1"/>
</dbReference>
<dbReference type="InterPro" id="IPR023404">
    <property type="entry name" value="rSAM_horseshoe"/>
</dbReference>
<dbReference type="PROSITE" id="PS51332">
    <property type="entry name" value="B12_BINDING"/>
    <property type="match status" value="1"/>
</dbReference>
<keyword evidence="2" id="KW-0489">Methyltransferase</keyword>
<dbReference type="SFLD" id="SFLDS00029">
    <property type="entry name" value="Radical_SAM"/>
    <property type="match status" value="1"/>
</dbReference>
<evidence type="ECO:0000256" key="5">
    <source>
        <dbReference type="ARBA" id="ARBA00022723"/>
    </source>
</evidence>
<dbReference type="CDD" id="cd02068">
    <property type="entry name" value="radical_SAM_B12_BD"/>
    <property type="match status" value="1"/>
</dbReference>
<keyword evidence="3" id="KW-0808">Transferase</keyword>
<evidence type="ECO:0000256" key="1">
    <source>
        <dbReference type="ARBA" id="ARBA00001966"/>
    </source>
</evidence>
<dbReference type="GO" id="GO:0046872">
    <property type="term" value="F:metal ion binding"/>
    <property type="evidence" value="ECO:0007669"/>
    <property type="project" value="UniProtKB-KW"/>
</dbReference>
<dbReference type="SFLD" id="SFLDG01082">
    <property type="entry name" value="B12-binding_domain_containing"/>
    <property type="match status" value="1"/>
</dbReference>
<dbReference type="EMBL" id="RWIU01000010">
    <property type="protein sequence ID" value="RSK38915.1"/>
    <property type="molecule type" value="Genomic_DNA"/>
</dbReference>
<organism evidence="10 11">
    <name type="scientific">Hymenobacter perfusus</name>
    <dbReference type="NCBI Taxonomy" id="1236770"/>
    <lineage>
        <taxon>Bacteria</taxon>
        <taxon>Pseudomonadati</taxon>
        <taxon>Bacteroidota</taxon>
        <taxon>Cytophagia</taxon>
        <taxon>Cytophagales</taxon>
        <taxon>Hymenobacteraceae</taxon>
        <taxon>Hymenobacter</taxon>
    </lineage>
</organism>
<dbReference type="InterPro" id="IPR006158">
    <property type="entry name" value="Cobalamin-bd"/>
</dbReference>
<evidence type="ECO:0000256" key="4">
    <source>
        <dbReference type="ARBA" id="ARBA00022691"/>
    </source>
</evidence>
<keyword evidence="11" id="KW-1185">Reference proteome</keyword>
<gene>
    <name evidence="10" type="ORF">EI293_20555</name>
</gene>
<dbReference type="GO" id="GO:0031419">
    <property type="term" value="F:cobalamin binding"/>
    <property type="evidence" value="ECO:0007669"/>
    <property type="project" value="InterPro"/>
</dbReference>
<keyword evidence="5" id="KW-0479">Metal-binding</keyword>
<dbReference type="InterPro" id="IPR034466">
    <property type="entry name" value="Methyltransferase_Class_B"/>
</dbReference>
<dbReference type="Pfam" id="PF02310">
    <property type="entry name" value="B12-binding"/>
    <property type="match status" value="1"/>
</dbReference>
<dbReference type="SUPFAM" id="SSF102114">
    <property type="entry name" value="Radical SAM enzymes"/>
    <property type="match status" value="1"/>
</dbReference>
<comment type="cofactor">
    <cofactor evidence="1">
        <name>[4Fe-4S] cluster</name>
        <dbReference type="ChEBI" id="CHEBI:49883"/>
    </cofactor>
</comment>
<dbReference type="PROSITE" id="PS51918">
    <property type="entry name" value="RADICAL_SAM"/>
    <property type="match status" value="1"/>
</dbReference>
<dbReference type="Gene3D" id="3.40.50.280">
    <property type="entry name" value="Cobalamin-binding domain"/>
    <property type="match status" value="1"/>
</dbReference>
<dbReference type="Gene3D" id="3.80.30.20">
    <property type="entry name" value="tm_1862 like domain"/>
    <property type="match status" value="1"/>
</dbReference>
<dbReference type="PANTHER" id="PTHR43409:SF7">
    <property type="entry name" value="BLL1977 PROTEIN"/>
    <property type="match status" value="1"/>
</dbReference>
<evidence type="ECO:0000313" key="11">
    <source>
        <dbReference type="Proteomes" id="UP000270291"/>
    </source>
</evidence>
<evidence type="ECO:0000313" key="10">
    <source>
        <dbReference type="EMBL" id="RSK38915.1"/>
    </source>
</evidence>
<accession>A0A3R9NPU7</accession>
<dbReference type="InterPro" id="IPR007197">
    <property type="entry name" value="rSAM"/>
</dbReference>
<dbReference type="OrthoDB" id="9801424at2"/>
<evidence type="ECO:0000259" key="8">
    <source>
        <dbReference type="PROSITE" id="PS51332"/>
    </source>
</evidence>
<dbReference type="SMART" id="SM00729">
    <property type="entry name" value="Elp3"/>
    <property type="match status" value="1"/>
</dbReference>
<proteinExistence type="predicted"/>
<comment type="caution">
    <text evidence="10">The sequence shown here is derived from an EMBL/GenBank/DDBJ whole genome shotgun (WGS) entry which is preliminary data.</text>
</comment>
<keyword evidence="4" id="KW-0949">S-adenosyl-L-methionine</keyword>
<dbReference type="CDD" id="cd01335">
    <property type="entry name" value="Radical_SAM"/>
    <property type="match status" value="1"/>
</dbReference>
<dbReference type="InterPro" id="IPR006638">
    <property type="entry name" value="Elp3/MiaA/NifB-like_rSAM"/>
</dbReference>
<feature type="domain" description="B12-binding" evidence="8">
    <location>
        <begin position="19"/>
        <end position="163"/>
    </location>
</feature>
<evidence type="ECO:0000256" key="2">
    <source>
        <dbReference type="ARBA" id="ARBA00022603"/>
    </source>
</evidence>
<dbReference type="InterPro" id="IPR051198">
    <property type="entry name" value="BchE-like"/>
</dbReference>
<dbReference type="AlphaFoldDB" id="A0A3R9NPU7"/>
<evidence type="ECO:0000256" key="7">
    <source>
        <dbReference type="ARBA" id="ARBA00023014"/>
    </source>
</evidence>
<feature type="domain" description="Radical SAM core" evidence="9">
    <location>
        <begin position="201"/>
        <end position="431"/>
    </location>
</feature>
<dbReference type="Pfam" id="PF04055">
    <property type="entry name" value="Radical_SAM"/>
    <property type="match status" value="1"/>
</dbReference>
<protein>
    <submittedName>
        <fullName evidence="10">Radical SAM protein</fullName>
    </submittedName>
</protein>
<dbReference type="PANTHER" id="PTHR43409">
    <property type="entry name" value="ANAEROBIC MAGNESIUM-PROTOPORPHYRIN IX MONOMETHYL ESTER CYCLASE-RELATED"/>
    <property type="match status" value="1"/>
</dbReference>
<evidence type="ECO:0000256" key="3">
    <source>
        <dbReference type="ARBA" id="ARBA00022679"/>
    </source>
</evidence>
<dbReference type="GO" id="GO:0003824">
    <property type="term" value="F:catalytic activity"/>
    <property type="evidence" value="ECO:0007669"/>
    <property type="project" value="InterPro"/>
</dbReference>
<keyword evidence="7" id="KW-0411">Iron-sulfur</keyword>
<name>A0A3R9NPU7_9BACT</name>